<gene>
    <name evidence="2" type="ORF">KIPB_016783</name>
</gene>
<evidence type="ECO:0000313" key="2">
    <source>
        <dbReference type="EMBL" id="GIQ92800.1"/>
    </source>
</evidence>
<feature type="transmembrane region" description="Helical" evidence="1">
    <location>
        <begin position="12"/>
        <end position="30"/>
    </location>
</feature>
<keyword evidence="1" id="KW-1133">Transmembrane helix</keyword>
<proteinExistence type="predicted"/>
<protein>
    <submittedName>
        <fullName evidence="2">Uncharacterized protein</fullName>
    </submittedName>
</protein>
<dbReference type="AlphaFoldDB" id="A0A9K3DED3"/>
<dbReference type="OrthoDB" id="294541at2759"/>
<keyword evidence="3" id="KW-1185">Reference proteome</keyword>
<organism evidence="2 3">
    <name type="scientific">Kipferlia bialata</name>
    <dbReference type="NCBI Taxonomy" id="797122"/>
    <lineage>
        <taxon>Eukaryota</taxon>
        <taxon>Metamonada</taxon>
        <taxon>Carpediemonas-like organisms</taxon>
        <taxon>Kipferlia</taxon>
    </lineage>
</organism>
<sequence>RKGYIVYEVSVIIYLFSTLWSYAAVVMSSLTSDLPIPGLNKGHDCSNPCGVFDTGCNEAYYLYAGLFLITSLIFGFMSLSSQGFVQSLFTVFR</sequence>
<evidence type="ECO:0000256" key="1">
    <source>
        <dbReference type="SAM" id="Phobius"/>
    </source>
</evidence>
<accession>A0A9K3DED3</accession>
<dbReference type="Proteomes" id="UP000265618">
    <property type="component" value="Unassembled WGS sequence"/>
</dbReference>
<feature type="non-terminal residue" evidence="2">
    <location>
        <position position="1"/>
    </location>
</feature>
<feature type="transmembrane region" description="Helical" evidence="1">
    <location>
        <begin position="60"/>
        <end position="79"/>
    </location>
</feature>
<name>A0A9K3DED3_9EUKA</name>
<keyword evidence="1" id="KW-0472">Membrane</keyword>
<keyword evidence="1" id="KW-0812">Transmembrane</keyword>
<reference evidence="2 3" key="1">
    <citation type="journal article" date="2018" name="PLoS ONE">
        <title>The draft genome of Kipferlia bialata reveals reductive genome evolution in fornicate parasites.</title>
        <authorList>
            <person name="Tanifuji G."/>
            <person name="Takabayashi S."/>
            <person name="Kume K."/>
            <person name="Takagi M."/>
            <person name="Nakayama T."/>
            <person name="Kamikawa R."/>
            <person name="Inagaki Y."/>
            <person name="Hashimoto T."/>
        </authorList>
    </citation>
    <scope>NUCLEOTIDE SEQUENCE [LARGE SCALE GENOMIC DNA]</scope>
    <source>
        <strain evidence="2">NY0173</strain>
    </source>
</reference>
<comment type="caution">
    <text evidence="2">The sequence shown here is derived from an EMBL/GenBank/DDBJ whole genome shotgun (WGS) entry which is preliminary data.</text>
</comment>
<dbReference type="EMBL" id="BDIP01010590">
    <property type="protein sequence ID" value="GIQ92800.1"/>
    <property type="molecule type" value="Genomic_DNA"/>
</dbReference>
<evidence type="ECO:0000313" key="3">
    <source>
        <dbReference type="Proteomes" id="UP000265618"/>
    </source>
</evidence>